<keyword evidence="3" id="KW-1185">Reference proteome</keyword>
<evidence type="ECO:0000313" key="3">
    <source>
        <dbReference type="Proteomes" id="UP001499851"/>
    </source>
</evidence>
<organism evidence="2 3">
    <name type="scientific">Glycomyces endophyticus</name>
    <dbReference type="NCBI Taxonomy" id="480996"/>
    <lineage>
        <taxon>Bacteria</taxon>
        <taxon>Bacillati</taxon>
        <taxon>Actinomycetota</taxon>
        <taxon>Actinomycetes</taxon>
        <taxon>Glycomycetales</taxon>
        <taxon>Glycomycetaceae</taxon>
        <taxon>Glycomyces</taxon>
    </lineage>
</organism>
<protein>
    <recommendedName>
        <fullName evidence="4">YbaB/EbfC family DNA-binding protein</fullName>
    </recommendedName>
</protein>
<comment type="caution">
    <text evidence="2">The sequence shown here is derived from an EMBL/GenBank/DDBJ whole genome shotgun (WGS) entry which is preliminary data.</text>
</comment>
<sequence>MAAPVYAGVHTESTETPGGGMFGEEAIAQQLAEARTALDEVRQTQRDQLVQPVTAEEADGRIQVTLGPNGRVEKFRFTEERVLKEGTEFLEAAIAKVVNAALDARAEALSADVPTPDLEAIGAAVAQIQEQGVRQMRDMTAHISQVMAKLQGGS</sequence>
<dbReference type="Pfam" id="PF02575">
    <property type="entry name" value="YbaB_DNA_bd"/>
    <property type="match status" value="1"/>
</dbReference>
<feature type="region of interest" description="Disordered" evidence="1">
    <location>
        <begin position="1"/>
        <end position="21"/>
    </location>
</feature>
<evidence type="ECO:0008006" key="4">
    <source>
        <dbReference type="Google" id="ProtNLM"/>
    </source>
</evidence>
<evidence type="ECO:0000313" key="2">
    <source>
        <dbReference type="EMBL" id="GAA1661163.1"/>
    </source>
</evidence>
<dbReference type="Proteomes" id="UP001499851">
    <property type="component" value="Unassembled WGS sequence"/>
</dbReference>
<dbReference type="InterPro" id="IPR004401">
    <property type="entry name" value="YbaB/EbfC"/>
</dbReference>
<gene>
    <name evidence="2" type="ORF">GCM10009830_02890</name>
</gene>
<evidence type="ECO:0000256" key="1">
    <source>
        <dbReference type="SAM" id="MobiDB-lite"/>
    </source>
</evidence>
<dbReference type="InterPro" id="IPR036894">
    <property type="entry name" value="YbaB-like_sf"/>
</dbReference>
<reference evidence="3" key="1">
    <citation type="journal article" date="2019" name="Int. J. Syst. Evol. Microbiol.">
        <title>The Global Catalogue of Microorganisms (GCM) 10K type strain sequencing project: providing services to taxonomists for standard genome sequencing and annotation.</title>
        <authorList>
            <consortium name="The Broad Institute Genomics Platform"/>
            <consortium name="The Broad Institute Genome Sequencing Center for Infectious Disease"/>
            <person name="Wu L."/>
            <person name="Ma J."/>
        </authorList>
    </citation>
    <scope>NUCLEOTIDE SEQUENCE [LARGE SCALE GENOMIC DNA]</scope>
    <source>
        <strain evidence="3">JCM 16001</strain>
    </source>
</reference>
<dbReference type="EMBL" id="BAAAQF010000002">
    <property type="protein sequence ID" value="GAA1661163.1"/>
    <property type="molecule type" value="Genomic_DNA"/>
</dbReference>
<dbReference type="Gene3D" id="3.30.1310.10">
    <property type="entry name" value="Nucleoid-associated protein YbaB-like domain"/>
    <property type="match status" value="1"/>
</dbReference>
<proteinExistence type="predicted"/>
<accession>A0ABP4RUT9</accession>
<dbReference type="SUPFAM" id="SSF82607">
    <property type="entry name" value="YbaB-like"/>
    <property type="match status" value="1"/>
</dbReference>
<name>A0ABP4RUT9_9ACTN</name>